<evidence type="ECO:0000256" key="1">
    <source>
        <dbReference type="SAM" id="MobiDB-lite"/>
    </source>
</evidence>
<protein>
    <recommendedName>
        <fullName evidence="6">Tat pathway signal sequence</fullName>
    </recommendedName>
</protein>
<dbReference type="GeneID" id="34563645"/>
<dbReference type="RefSeq" id="XP_022471332.1">
    <property type="nucleotide sequence ID" value="XM_022622135.1"/>
</dbReference>
<dbReference type="OrthoDB" id="3598281at2759"/>
<dbReference type="Gene3D" id="3.40.50.300">
    <property type="entry name" value="P-loop containing nucleotide triphosphate hydrolases"/>
    <property type="match status" value="1"/>
</dbReference>
<comment type="caution">
    <text evidence="4">The sequence shown here is derived from an EMBL/GenBank/DDBJ whole genome shotgun (WGS) entry which is preliminary data.</text>
</comment>
<evidence type="ECO:0000313" key="5">
    <source>
        <dbReference type="Proteomes" id="UP000176998"/>
    </source>
</evidence>
<evidence type="ECO:0008006" key="6">
    <source>
        <dbReference type="Google" id="ProtNLM"/>
    </source>
</evidence>
<dbReference type="SUPFAM" id="SSF52540">
    <property type="entry name" value="P-loop containing nucleoside triphosphate hydrolases"/>
    <property type="match status" value="1"/>
</dbReference>
<proteinExistence type="predicted"/>
<sequence length="933" mass="105284">MSFIGGVARVKTEQHDETQLDGPINEGIEAKSMQDHDAMPHVFTEGTLIPVKQRDLLTFSYLEKMRKIRDPDLWQSFCERILPLLDDLESACRSIASSRNLQPALKTAASHWVHRICDLRHRAKRSHQTVIGVLGNTGDGKSSTINALLDEESLLPTSCMRACTAVATEISYNHDEDEQNPYRAEIDFISREEWVREVNILLMEFLADETEEKEDLDPESEAAKALAKVQAVYPSMTIQDLATSTSAQLADHPNITRLLGTTMTLKCDNAQNIREEVQPYVDSKDKDDDTAAYWPLVKVVRIFTKAKVLSNGITIVDLPGHQDWDAARAAVASNYIKSCSGIWVVAPINRAVDNKTAKDIMSNSIKRQLKLDGAFSALTIICSKTDDMAINSGLESMKSRLNKDTKDAWIQVQAIDRRIKALEKDLKVVRGCRKQARTATDDATERLAKRARTEPPDNQAKDLALETSMDLADDSATNSDPNAKKHEELAELKLEKKQLMYQVHARLIRRRNELSREAVKKHLAKSFRDLDRQDAANSDAHSQAIGEPRDYDEMSILTPVFCTSSHVYQKMQGLVANDDETTPGFDTEEDTEIPQLQAHAQKLTEELRIAKYQEVLNDICQVLNSIAIWARDTAETRATIDGEHLKGMLIRLQTDINGDVEDCLDNLHLKAETILYAQMTRLSSNASRAAVPTALRWCHMNHSTLRATFIRQGTWKLHNFNEDLVKPIKENIAQTWANFFQFSIPSVLDNFSVSTTQRLSTFHEQVIKQLGVHDNDHDESPTIMQLNQQLKLHKEKLVRIAAQSRNGVDEAQKDASRALTPPIAEEMAPGYEECGQIHGTGSVKKMHARIQEYILNRKIKMFRTAIRNVKEVLEDGLETVGEDMTAEIRNLAATMHGDYMLALAEKRESARRIEEASKRGMMEFLEHAGEQFR</sequence>
<evidence type="ECO:0000259" key="2">
    <source>
        <dbReference type="Pfam" id="PF00350"/>
    </source>
</evidence>
<dbReference type="AlphaFoldDB" id="A0A1G4AYC5"/>
<organism evidence="4 5">
    <name type="scientific">Colletotrichum orchidophilum</name>
    <dbReference type="NCBI Taxonomy" id="1209926"/>
    <lineage>
        <taxon>Eukaryota</taxon>
        <taxon>Fungi</taxon>
        <taxon>Dikarya</taxon>
        <taxon>Ascomycota</taxon>
        <taxon>Pezizomycotina</taxon>
        <taxon>Sordariomycetes</taxon>
        <taxon>Hypocreomycetidae</taxon>
        <taxon>Glomerellales</taxon>
        <taxon>Glomerellaceae</taxon>
        <taxon>Colletotrichum</taxon>
    </lineage>
</organism>
<dbReference type="STRING" id="1209926.A0A1G4AYC5"/>
<gene>
    <name evidence="4" type="ORF">CORC01_10507</name>
</gene>
<dbReference type="Proteomes" id="UP000176998">
    <property type="component" value="Unassembled WGS sequence"/>
</dbReference>
<dbReference type="EMBL" id="MJBS01000105">
    <property type="protein sequence ID" value="OHE94169.1"/>
    <property type="molecule type" value="Genomic_DNA"/>
</dbReference>
<feature type="domain" description="Dynamin N-terminal" evidence="2">
    <location>
        <begin position="131"/>
        <end position="367"/>
    </location>
</feature>
<dbReference type="PANTHER" id="PTHR36681:SF3">
    <property type="entry name" value="NUCLEAR GTPASE, GERMINAL CENTER-ASSOCIATED, TANDEM DUPLICATE 3"/>
    <property type="match status" value="1"/>
</dbReference>
<evidence type="ECO:0000313" key="4">
    <source>
        <dbReference type="EMBL" id="OHE94169.1"/>
    </source>
</evidence>
<dbReference type="PANTHER" id="PTHR36681">
    <property type="entry name" value="NUCLEAR GTPASE, GERMINAL CENTER-ASSOCIATED, TANDEM DUPLICATE 3"/>
    <property type="match status" value="1"/>
</dbReference>
<dbReference type="Pfam" id="PF24564">
    <property type="entry name" value="DUF7605"/>
    <property type="match status" value="1"/>
</dbReference>
<feature type="domain" description="DUF7605" evidence="3">
    <location>
        <begin position="684"/>
        <end position="858"/>
    </location>
</feature>
<accession>A0A1G4AYC5</accession>
<dbReference type="Pfam" id="PF00350">
    <property type="entry name" value="Dynamin_N"/>
    <property type="match status" value="1"/>
</dbReference>
<name>A0A1G4AYC5_9PEZI</name>
<evidence type="ECO:0000259" key="3">
    <source>
        <dbReference type="Pfam" id="PF24564"/>
    </source>
</evidence>
<keyword evidence="5" id="KW-1185">Reference proteome</keyword>
<dbReference type="InterPro" id="IPR027417">
    <property type="entry name" value="P-loop_NTPase"/>
</dbReference>
<reference evidence="4 5" key="1">
    <citation type="submission" date="2016-09" db="EMBL/GenBank/DDBJ databases">
        <authorList>
            <person name="Capua I."/>
            <person name="De Benedictis P."/>
            <person name="Joannis T."/>
            <person name="Lombin L.H."/>
            <person name="Cattoli G."/>
        </authorList>
    </citation>
    <scope>NUCLEOTIDE SEQUENCE [LARGE SCALE GENOMIC DNA]</scope>
    <source>
        <strain evidence="4 5">IMI 309357</strain>
    </source>
</reference>
<dbReference type="InterPro" id="IPR045063">
    <property type="entry name" value="Dynamin_N"/>
</dbReference>
<feature type="region of interest" description="Disordered" evidence="1">
    <location>
        <begin position="1"/>
        <end position="22"/>
    </location>
</feature>
<feature type="compositionally biased region" description="Basic and acidic residues" evidence="1">
    <location>
        <begin position="439"/>
        <end position="462"/>
    </location>
</feature>
<feature type="region of interest" description="Disordered" evidence="1">
    <location>
        <begin position="437"/>
        <end position="462"/>
    </location>
</feature>
<dbReference type="InterPro" id="IPR056024">
    <property type="entry name" value="DUF7605"/>
</dbReference>